<keyword evidence="3 4" id="KW-0067">ATP-binding</keyword>
<feature type="domain" description="ATP-grasp" evidence="5">
    <location>
        <begin position="118"/>
        <end position="321"/>
    </location>
</feature>
<dbReference type="GO" id="GO:0005524">
    <property type="term" value="F:ATP binding"/>
    <property type="evidence" value="ECO:0007669"/>
    <property type="project" value="UniProtKB-UniRule"/>
</dbReference>
<accession>A0A552E3D9</accession>
<evidence type="ECO:0000256" key="3">
    <source>
        <dbReference type="ARBA" id="ARBA00022840"/>
    </source>
</evidence>
<dbReference type="GO" id="GO:0046872">
    <property type="term" value="F:metal ion binding"/>
    <property type="evidence" value="ECO:0007669"/>
    <property type="project" value="InterPro"/>
</dbReference>
<evidence type="ECO:0000256" key="1">
    <source>
        <dbReference type="ARBA" id="ARBA00022598"/>
    </source>
</evidence>
<dbReference type="PROSITE" id="PS50975">
    <property type="entry name" value="ATP_GRASP"/>
    <property type="match status" value="1"/>
</dbReference>
<dbReference type="Pfam" id="PF18603">
    <property type="entry name" value="LAL_C2"/>
    <property type="match status" value="1"/>
</dbReference>
<dbReference type="Gene3D" id="3.40.50.20">
    <property type="match status" value="1"/>
</dbReference>
<organism evidence="6 7">
    <name type="scientific">Microcystis aeruginosa Ma_SC_T_19800800_S464</name>
    <dbReference type="NCBI Taxonomy" id="2486257"/>
    <lineage>
        <taxon>Bacteria</taxon>
        <taxon>Bacillati</taxon>
        <taxon>Cyanobacteriota</taxon>
        <taxon>Cyanophyceae</taxon>
        <taxon>Oscillatoriophycideae</taxon>
        <taxon>Chroococcales</taxon>
        <taxon>Microcystaceae</taxon>
        <taxon>Microcystis</taxon>
    </lineage>
</organism>
<dbReference type="Proteomes" id="UP000319313">
    <property type="component" value="Unassembled WGS sequence"/>
</dbReference>
<sequence length="426" mass="47610">MVNNSFLLYLNTRGVPLERDAEIQAAQDAGLDIILAAPSAEPYRQYNLKHFLEAPVTKHAEARRIILDYIKETGVNIKGIVAWSEHQVELIAQLGADLGLPATTPEAANNVRSKANTRKVLDQLEGVNPRYAVVRDEESFKKALDIVGVPCLLKPAGSSGGRGIFKIYEYDQGLSIFQKAKEYCNPQRDDVYSYFHHEFVLEQILTGSEHSVSGMVVDGQIVVFAITDKQIDLSIPIQYQNITPSSLPQGTQNQIIQMARAAVRLTGINWCGFHIDFMMTSEGPKILEIGGRLGGECINSHLIPLSKPMINPYQLLLKVVQGINPFNKDNYVFDATNRAGMRTFLPSGPGRILDIQGLDRVRLHPNTREFVQLRHPGDQVFLPSVQFYGYELGHVIVQCNMEESVEDLLENMASWVITEIEPLECH</sequence>
<dbReference type="InterPro" id="IPR011761">
    <property type="entry name" value="ATP-grasp"/>
</dbReference>
<dbReference type="InterPro" id="IPR052032">
    <property type="entry name" value="ATP-dep_AA_Ligase"/>
</dbReference>
<name>A0A552E3D9_MICAE</name>
<proteinExistence type="predicted"/>
<evidence type="ECO:0000256" key="2">
    <source>
        <dbReference type="ARBA" id="ARBA00022741"/>
    </source>
</evidence>
<evidence type="ECO:0000313" key="7">
    <source>
        <dbReference type="Proteomes" id="UP000319313"/>
    </source>
</evidence>
<dbReference type="SMART" id="SM01209">
    <property type="entry name" value="GARS_A"/>
    <property type="match status" value="1"/>
</dbReference>
<dbReference type="SUPFAM" id="SSF56059">
    <property type="entry name" value="Glutathione synthetase ATP-binding domain-like"/>
    <property type="match status" value="1"/>
</dbReference>
<dbReference type="EMBL" id="SFBL01000027">
    <property type="protein sequence ID" value="TRU28975.1"/>
    <property type="molecule type" value="Genomic_DNA"/>
</dbReference>
<evidence type="ECO:0000259" key="5">
    <source>
        <dbReference type="PROSITE" id="PS50975"/>
    </source>
</evidence>
<dbReference type="GO" id="GO:0016874">
    <property type="term" value="F:ligase activity"/>
    <property type="evidence" value="ECO:0007669"/>
    <property type="project" value="UniProtKB-KW"/>
</dbReference>
<dbReference type="Gene3D" id="3.30.470.20">
    <property type="entry name" value="ATP-grasp fold, B domain"/>
    <property type="match status" value="1"/>
</dbReference>
<dbReference type="Pfam" id="PF13535">
    <property type="entry name" value="ATP-grasp_4"/>
    <property type="match status" value="1"/>
</dbReference>
<dbReference type="PANTHER" id="PTHR43585">
    <property type="entry name" value="FUMIPYRROLE BIOSYNTHESIS PROTEIN C"/>
    <property type="match status" value="1"/>
</dbReference>
<evidence type="ECO:0000256" key="4">
    <source>
        <dbReference type="PROSITE-ProRule" id="PRU00409"/>
    </source>
</evidence>
<dbReference type="PANTHER" id="PTHR43585:SF2">
    <property type="entry name" value="ATP-GRASP ENZYME FSQD"/>
    <property type="match status" value="1"/>
</dbReference>
<comment type="caution">
    <text evidence="6">The sequence shown here is derived from an EMBL/GenBank/DDBJ whole genome shotgun (WGS) entry which is preliminary data.</text>
</comment>
<dbReference type="InterPro" id="IPR040570">
    <property type="entry name" value="LAL_C2"/>
</dbReference>
<dbReference type="PROSITE" id="PS00866">
    <property type="entry name" value="CPSASE_1"/>
    <property type="match status" value="1"/>
</dbReference>
<gene>
    <name evidence="6" type="ORF">EWV81_03565</name>
</gene>
<protein>
    <submittedName>
        <fullName evidence="6">ATP-grasp domain-containing protein</fullName>
    </submittedName>
</protein>
<reference evidence="6 7" key="1">
    <citation type="submission" date="2019-01" db="EMBL/GenBank/DDBJ databases">
        <title>Coherence of Microcystis species and biogeography revealed through population genomics.</title>
        <authorList>
            <person name="Perez-Carrascal O.M."/>
            <person name="Terrat Y."/>
            <person name="Giani A."/>
            <person name="Fortin N."/>
            <person name="Tromas N."/>
            <person name="Shapiro B.J."/>
        </authorList>
    </citation>
    <scope>NUCLEOTIDE SEQUENCE [LARGE SCALE GENOMIC DNA]</scope>
    <source>
        <strain evidence="6">Ma_SC_T_19800800_S464</strain>
    </source>
</reference>
<dbReference type="InterPro" id="IPR005479">
    <property type="entry name" value="CPAse_ATP-bd"/>
</dbReference>
<keyword evidence="1" id="KW-0436">Ligase</keyword>
<dbReference type="AlphaFoldDB" id="A0A552E3D9"/>
<evidence type="ECO:0000313" key="6">
    <source>
        <dbReference type="EMBL" id="TRU28975.1"/>
    </source>
</evidence>
<keyword evidence="2 4" id="KW-0547">Nucleotide-binding</keyword>